<keyword evidence="2" id="KW-1185">Reference proteome</keyword>
<dbReference type="GeneID" id="73334970"/>
<evidence type="ECO:0000313" key="2">
    <source>
        <dbReference type="Proteomes" id="UP000830671"/>
    </source>
</evidence>
<gene>
    <name evidence="1" type="ORF">CLUP02_00914</name>
</gene>
<name>A0A9Q8SBC0_9PEZI</name>
<reference evidence="1" key="1">
    <citation type="journal article" date="2021" name="Mol. Plant Microbe Interact.">
        <title>Complete Genome Sequence of the Plant-Pathogenic Fungus Colletotrichum lupini.</title>
        <authorList>
            <person name="Baroncelli R."/>
            <person name="Pensec F."/>
            <person name="Da Lio D."/>
            <person name="Boufleur T."/>
            <person name="Vicente I."/>
            <person name="Sarrocco S."/>
            <person name="Picot A."/>
            <person name="Baraldi E."/>
            <person name="Sukno S."/>
            <person name="Thon M."/>
            <person name="Le Floch G."/>
        </authorList>
    </citation>
    <scope>NUCLEOTIDE SEQUENCE</scope>
    <source>
        <strain evidence="1">IMI 504893</strain>
    </source>
</reference>
<evidence type="ECO:0000313" key="1">
    <source>
        <dbReference type="EMBL" id="UQC74266.1"/>
    </source>
</evidence>
<dbReference type="KEGG" id="clup:CLUP02_00914"/>
<accession>A0A9Q8SBC0</accession>
<sequence length="149" mass="16533">MSTLHSKPTAGILCMFYLRVMGMHDPYVPKLGGGASLSVAVQAPDRPSFIYLNLAPLAWTVAGLGYRESFPMGQDWWIGHGTTLRHHTTVAAPSAISFLFNYLPLLQLLIQCWETGLARHHSFFGSHETFRAPFPTNTRPASYLETRAA</sequence>
<dbReference type="AlphaFoldDB" id="A0A9Q8SBC0"/>
<organism evidence="1 2">
    <name type="scientific">Colletotrichum lupini</name>
    <dbReference type="NCBI Taxonomy" id="145971"/>
    <lineage>
        <taxon>Eukaryota</taxon>
        <taxon>Fungi</taxon>
        <taxon>Dikarya</taxon>
        <taxon>Ascomycota</taxon>
        <taxon>Pezizomycotina</taxon>
        <taxon>Sordariomycetes</taxon>
        <taxon>Hypocreomycetidae</taxon>
        <taxon>Glomerellales</taxon>
        <taxon>Glomerellaceae</taxon>
        <taxon>Colletotrichum</taxon>
        <taxon>Colletotrichum acutatum species complex</taxon>
    </lineage>
</organism>
<dbReference type="Proteomes" id="UP000830671">
    <property type="component" value="Chromosome 1"/>
</dbReference>
<proteinExistence type="predicted"/>
<dbReference type="EMBL" id="CP019471">
    <property type="protein sequence ID" value="UQC74266.1"/>
    <property type="molecule type" value="Genomic_DNA"/>
</dbReference>
<protein>
    <submittedName>
        <fullName evidence="1">Uncharacterized protein</fullName>
    </submittedName>
</protein>
<dbReference type="RefSeq" id="XP_049135917.1">
    <property type="nucleotide sequence ID" value="XM_049279960.1"/>
</dbReference>